<dbReference type="OrthoDB" id="272552at2"/>
<name>A0A1Q4P502_SERMA</name>
<evidence type="ECO:0000256" key="1">
    <source>
        <dbReference type="SAM" id="MobiDB-lite"/>
    </source>
</evidence>
<dbReference type="SUPFAM" id="SSF55469">
    <property type="entry name" value="FMN-dependent nitroreductase-like"/>
    <property type="match status" value="2"/>
</dbReference>
<protein>
    <submittedName>
        <fullName evidence="2">Prodigiosin biosynthesis protein PigM</fullName>
    </submittedName>
</protein>
<feature type="region of interest" description="Disordered" evidence="1">
    <location>
        <begin position="323"/>
        <end position="352"/>
    </location>
</feature>
<dbReference type="Proteomes" id="UP000185770">
    <property type="component" value="Unassembled WGS sequence"/>
</dbReference>
<sequence>MTHDLFAAALQQAVDIARQAPSSHNCQPWSIHYDAAARCGRLSIDRRRALRSLPSLEREMLMSCGIFFEYLSALLNCAGTPLTWRWENAPTHLLSFAPAAPTTPDHAAYRQLAQLIAERHTARAAYLPTRIDEAQRMQLLTLFNGTASSLSIAGDEHARRQLAQLTARHAALDFSDRQAWRETYQYIRFNERLPADDGFHLHHLFGPVSTSFKRFFQLAFHPRLSRLAAGLRLPAYMAQGLAQRVAEGPQYLALSLSDESAENLFATGMRLGRLWLTLQHWGWGLHPLSVLVQHTEARRELAATLALSAPPVFFARFGHLQQPGSATPRRSWQSILTAPPPSESAHLGNDAP</sequence>
<dbReference type="GO" id="GO:0016491">
    <property type="term" value="F:oxidoreductase activity"/>
    <property type="evidence" value="ECO:0007669"/>
    <property type="project" value="InterPro"/>
</dbReference>
<dbReference type="Gene3D" id="3.40.109.10">
    <property type="entry name" value="NADH Oxidase"/>
    <property type="match status" value="1"/>
</dbReference>
<feature type="compositionally biased region" description="Polar residues" evidence="1">
    <location>
        <begin position="323"/>
        <end position="336"/>
    </location>
</feature>
<reference evidence="2 3" key="1">
    <citation type="submission" date="2016-09" db="EMBL/GenBank/DDBJ databases">
        <title>Serratia marcescens MSU-97 and epiphytic antimycotic-producing bacteria.</title>
        <authorList>
            <person name="Matilla M.A."/>
        </authorList>
    </citation>
    <scope>NUCLEOTIDE SEQUENCE [LARGE SCALE GENOMIC DNA]</scope>
    <source>
        <strain evidence="2 3">MSU-97</strain>
    </source>
</reference>
<dbReference type="AlphaFoldDB" id="A0A1Q4P502"/>
<evidence type="ECO:0000313" key="2">
    <source>
        <dbReference type="EMBL" id="OKB68179.1"/>
    </source>
</evidence>
<gene>
    <name evidence="2" type="ORF">BHU62_04070</name>
</gene>
<evidence type="ECO:0000313" key="3">
    <source>
        <dbReference type="Proteomes" id="UP000185770"/>
    </source>
</evidence>
<accession>A0A1Q4P502</accession>
<organism evidence="2 3">
    <name type="scientific">Serratia marcescens</name>
    <dbReference type="NCBI Taxonomy" id="615"/>
    <lineage>
        <taxon>Bacteria</taxon>
        <taxon>Pseudomonadati</taxon>
        <taxon>Pseudomonadota</taxon>
        <taxon>Gammaproteobacteria</taxon>
        <taxon>Enterobacterales</taxon>
        <taxon>Yersiniaceae</taxon>
        <taxon>Serratia</taxon>
    </lineage>
</organism>
<comment type="caution">
    <text evidence="2">The sequence shown here is derived from an EMBL/GenBank/DDBJ whole genome shotgun (WGS) entry which is preliminary data.</text>
</comment>
<proteinExistence type="predicted"/>
<dbReference type="EMBL" id="MJAO01000003">
    <property type="protein sequence ID" value="OKB68179.1"/>
    <property type="molecule type" value="Genomic_DNA"/>
</dbReference>
<dbReference type="RefSeq" id="WP_073529287.1">
    <property type="nucleotide sequence ID" value="NZ_MJAO01000003.1"/>
</dbReference>
<dbReference type="InterPro" id="IPR000415">
    <property type="entry name" value="Nitroreductase-like"/>
</dbReference>